<keyword evidence="2" id="KW-1185">Reference proteome</keyword>
<dbReference type="GeneID" id="85330489"/>
<evidence type="ECO:0000313" key="2">
    <source>
        <dbReference type="Proteomes" id="UP001172101"/>
    </source>
</evidence>
<dbReference type="RefSeq" id="XP_060290499.1">
    <property type="nucleotide sequence ID" value="XM_060447219.1"/>
</dbReference>
<evidence type="ECO:0000313" key="1">
    <source>
        <dbReference type="EMBL" id="KAK0703640.1"/>
    </source>
</evidence>
<sequence length="222" mass="24626">MDRLLERARILQSQHMRDQSLVWNIGAQRLMPESGIMRFTLKPSVVLGRHSRAGNGTAQQGWPKPLQFAQTDVTPGLTCRNGELFLAWKASGTDKMFWIRLDSDGNALLVEPHEVYWDGSFSGPALAELDGIIYAAWKAVGNPADLRLAAWSVDAERFAPAQPVRNSITAMAPTLAAFGTSPVMAWRGEEARHPQPNPPRLSDGHRDQSILLKFKETIIHPP</sequence>
<dbReference type="Proteomes" id="UP001172101">
    <property type="component" value="Unassembled WGS sequence"/>
</dbReference>
<organism evidence="1 2">
    <name type="scientific">Lasiosphaeria miniovina</name>
    <dbReference type="NCBI Taxonomy" id="1954250"/>
    <lineage>
        <taxon>Eukaryota</taxon>
        <taxon>Fungi</taxon>
        <taxon>Dikarya</taxon>
        <taxon>Ascomycota</taxon>
        <taxon>Pezizomycotina</taxon>
        <taxon>Sordariomycetes</taxon>
        <taxon>Sordariomycetidae</taxon>
        <taxon>Sordariales</taxon>
        <taxon>Lasiosphaeriaceae</taxon>
        <taxon>Lasiosphaeria</taxon>
    </lineage>
</organism>
<dbReference type="EMBL" id="JAUIRO010000008">
    <property type="protein sequence ID" value="KAK0703640.1"/>
    <property type="molecule type" value="Genomic_DNA"/>
</dbReference>
<reference evidence="1" key="1">
    <citation type="submission" date="2023-06" db="EMBL/GenBank/DDBJ databases">
        <title>Genome-scale phylogeny and comparative genomics of the fungal order Sordariales.</title>
        <authorList>
            <consortium name="Lawrence Berkeley National Laboratory"/>
            <person name="Hensen N."/>
            <person name="Bonometti L."/>
            <person name="Westerberg I."/>
            <person name="Brannstrom I.O."/>
            <person name="Guillou S."/>
            <person name="Cros-Aarteil S."/>
            <person name="Calhoun S."/>
            <person name="Haridas S."/>
            <person name="Kuo A."/>
            <person name="Mondo S."/>
            <person name="Pangilinan J."/>
            <person name="Riley R."/>
            <person name="LaButti K."/>
            <person name="Andreopoulos B."/>
            <person name="Lipzen A."/>
            <person name="Chen C."/>
            <person name="Yanf M."/>
            <person name="Daum C."/>
            <person name="Ng V."/>
            <person name="Clum A."/>
            <person name="Steindorff A."/>
            <person name="Ohm R."/>
            <person name="Martin F."/>
            <person name="Silar P."/>
            <person name="Natvig D."/>
            <person name="Lalanne C."/>
            <person name="Gautier V."/>
            <person name="Ament-velasquez S.L."/>
            <person name="Kruys A."/>
            <person name="Hutchinson M.I."/>
            <person name="Powell A.J."/>
            <person name="Barry K."/>
            <person name="Miller A.N."/>
            <person name="Grigoriev I.V."/>
            <person name="Debuchy R."/>
            <person name="Gladieux P."/>
            <person name="Thoren M.H."/>
            <person name="Johannesson H."/>
        </authorList>
    </citation>
    <scope>NUCLEOTIDE SEQUENCE</scope>
    <source>
        <strain evidence="1">SMH2392-1A</strain>
    </source>
</reference>
<dbReference type="AlphaFoldDB" id="A0AA40DHS5"/>
<name>A0AA40DHS5_9PEZI</name>
<comment type="caution">
    <text evidence="1">The sequence shown here is derived from an EMBL/GenBank/DDBJ whole genome shotgun (WGS) entry which is preliminary data.</text>
</comment>
<gene>
    <name evidence="1" type="ORF">B0T26DRAFT_807156</name>
</gene>
<proteinExistence type="predicted"/>
<protein>
    <submittedName>
        <fullName evidence="1">Uncharacterized protein</fullName>
    </submittedName>
</protein>
<accession>A0AA40DHS5</accession>